<dbReference type="AlphaFoldDB" id="A0A3A8K4R3"/>
<name>A0A3A8K4R3_9BACT</name>
<evidence type="ECO:0000313" key="2">
    <source>
        <dbReference type="Proteomes" id="UP000268313"/>
    </source>
</evidence>
<dbReference type="EMBL" id="RAWE01000056">
    <property type="protein sequence ID" value="RKH02297.1"/>
    <property type="molecule type" value="Genomic_DNA"/>
</dbReference>
<sequence length="153" mass="17805">MPSRWDHLFDLKPVALVDHLLDEVARLLAKDLESWPPPVQDLDPATLGEFAPLFQEATRRPDPAVYTEALRLAKWDLAREFDAFDEYVRNKRYLERGLVAEDRVPLLFLTRWLTEQMLGLGEATQGRIKRPLMRQCLDRLEAQLADRTRLPQA</sequence>
<dbReference type="RefSeq" id="WP_120603656.1">
    <property type="nucleotide sequence ID" value="NZ_RAWE01000056.1"/>
</dbReference>
<dbReference type="Proteomes" id="UP000268313">
    <property type="component" value="Unassembled WGS sequence"/>
</dbReference>
<gene>
    <name evidence="1" type="ORF">D7X32_17300</name>
</gene>
<reference evidence="2" key="1">
    <citation type="submission" date="2018-09" db="EMBL/GenBank/DDBJ databases">
        <authorList>
            <person name="Livingstone P.G."/>
            <person name="Whitworth D.E."/>
        </authorList>
    </citation>
    <scope>NUCLEOTIDE SEQUENCE [LARGE SCALE GENOMIC DNA]</scope>
    <source>
        <strain evidence="2">CA043D</strain>
    </source>
</reference>
<protein>
    <submittedName>
        <fullName evidence="1">Uncharacterized protein</fullName>
    </submittedName>
</protein>
<proteinExistence type="predicted"/>
<organism evidence="1 2">
    <name type="scientific">Corallococcus carmarthensis</name>
    <dbReference type="NCBI Taxonomy" id="2316728"/>
    <lineage>
        <taxon>Bacteria</taxon>
        <taxon>Pseudomonadati</taxon>
        <taxon>Myxococcota</taxon>
        <taxon>Myxococcia</taxon>
        <taxon>Myxococcales</taxon>
        <taxon>Cystobacterineae</taxon>
        <taxon>Myxococcaceae</taxon>
        <taxon>Corallococcus</taxon>
    </lineage>
</organism>
<evidence type="ECO:0000313" key="1">
    <source>
        <dbReference type="EMBL" id="RKH02297.1"/>
    </source>
</evidence>
<comment type="caution">
    <text evidence="1">The sequence shown here is derived from an EMBL/GenBank/DDBJ whole genome shotgun (WGS) entry which is preliminary data.</text>
</comment>
<keyword evidence="2" id="KW-1185">Reference proteome</keyword>
<dbReference type="OrthoDB" id="5382122at2"/>
<accession>A0A3A8K4R3</accession>